<name>A0ABS9MPL9_9BURK</name>
<evidence type="ECO:0000313" key="7">
    <source>
        <dbReference type="EMBL" id="MCG5030337.1"/>
    </source>
</evidence>
<comment type="similarity">
    <text evidence="1">Belongs to the membrane fusion protein (MFP) (TC 8.A.1) family.</text>
</comment>
<feature type="coiled-coil region" evidence="2">
    <location>
        <begin position="102"/>
        <end position="129"/>
    </location>
</feature>
<dbReference type="Pfam" id="PF25989">
    <property type="entry name" value="YknX_C"/>
    <property type="match status" value="1"/>
</dbReference>
<keyword evidence="8" id="KW-1185">Reference proteome</keyword>
<evidence type="ECO:0000259" key="6">
    <source>
        <dbReference type="Pfam" id="PF25989"/>
    </source>
</evidence>
<comment type="caution">
    <text evidence="7">The sequence shown here is derived from an EMBL/GenBank/DDBJ whole genome shotgun (WGS) entry which is preliminary data.</text>
</comment>
<dbReference type="InterPro" id="IPR006143">
    <property type="entry name" value="RND_pump_MFP"/>
</dbReference>
<organism evidence="7 8">
    <name type="scientific">Mesosutterella porci</name>
    <dbReference type="NCBI Taxonomy" id="2915351"/>
    <lineage>
        <taxon>Bacteria</taxon>
        <taxon>Pseudomonadati</taxon>
        <taxon>Pseudomonadota</taxon>
        <taxon>Betaproteobacteria</taxon>
        <taxon>Burkholderiales</taxon>
        <taxon>Sutterellaceae</taxon>
        <taxon>Mesosutterella</taxon>
    </lineage>
</organism>
<accession>A0ABS9MPL9</accession>
<dbReference type="Gene3D" id="2.40.420.20">
    <property type="match status" value="1"/>
</dbReference>
<feature type="signal peptide" evidence="3">
    <location>
        <begin position="1"/>
        <end position="19"/>
    </location>
</feature>
<evidence type="ECO:0000313" key="8">
    <source>
        <dbReference type="Proteomes" id="UP001297600"/>
    </source>
</evidence>
<dbReference type="RefSeq" id="WP_237977987.1">
    <property type="nucleotide sequence ID" value="NZ_JAKNCT010000002.1"/>
</dbReference>
<evidence type="ECO:0000256" key="1">
    <source>
        <dbReference type="ARBA" id="ARBA00009477"/>
    </source>
</evidence>
<feature type="domain" description="Multidrug resistance protein MdtA-like barrel-sandwich hybrid" evidence="5">
    <location>
        <begin position="62"/>
        <end position="198"/>
    </location>
</feature>
<feature type="domain" description="YknX-like C-terminal permuted SH3-like" evidence="6">
    <location>
        <begin position="291"/>
        <end position="356"/>
    </location>
</feature>
<dbReference type="InterPro" id="IPR058624">
    <property type="entry name" value="MdtA-like_HH"/>
</dbReference>
<keyword evidence="3" id="KW-0732">Signal</keyword>
<evidence type="ECO:0000259" key="4">
    <source>
        <dbReference type="Pfam" id="PF25876"/>
    </source>
</evidence>
<protein>
    <submittedName>
        <fullName evidence="7">Efflux RND transporter periplasmic adaptor subunit</fullName>
    </submittedName>
</protein>
<reference evidence="7 8" key="1">
    <citation type="submission" date="2022-02" db="EMBL/GenBank/DDBJ databases">
        <title>Mesosutterella porci, a novel member of the family Sutterellaceae from pig feces.</title>
        <authorList>
            <person name="Wylensek D."/>
            <person name="Clavel T."/>
        </authorList>
    </citation>
    <scope>NUCLEOTIDE SEQUENCE [LARGE SCALE GENOMIC DNA]</scope>
    <source>
        <strain evidence="8">oilRF-744-wt-GAM-9</strain>
    </source>
</reference>
<evidence type="ECO:0000256" key="2">
    <source>
        <dbReference type="SAM" id="Coils"/>
    </source>
</evidence>
<dbReference type="Pfam" id="PF25917">
    <property type="entry name" value="BSH_RND"/>
    <property type="match status" value="1"/>
</dbReference>
<dbReference type="InterPro" id="IPR058637">
    <property type="entry name" value="YknX-like_C"/>
</dbReference>
<gene>
    <name evidence="7" type="ORF">MAF45_02565</name>
</gene>
<proteinExistence type="inferred from homology"/>
<keyword evidence="2" id="KW-0175">Coiled coil</keyword>
<dbReference type="SUPFAM" id="SSF111369">
    <property type="entry name" value="HlyD-like secretion proteins"/>
    <property type="match status" value="1"/>
</dbReference>
<feature type="chain" id="PRO_5046348701" evidence="3">
    <location>
        <begin position="20"/>
        <end position="370"/>
    </location>
</feature>
<dbReference type="EMBL" id="JAKNCT010000002">
    <property type="protein sequence ID" value="MCG5030337.1"/>
    <property type="molecule type" value="Genomic_DNA"/>
</dbReference>
<dbReference type="Gene3D" id="2.40.50.100">
    <property type="match status" value="1"/>
</dbReference>
<dbReference type="Gene3D" id="2.40.30.170">
    <property type="match status" value="1"/>
</dbReference>
<evidence type="ECO:0000256" key="3">
    <source>
        <dbReference type="SAM" id="SignalP"/>
    </source>
</evidence>
<dbReference type="NCBIfam" id="TIGR01730">
    <property type="entry name" value="RND_mfp"/>
    <property type="match status" value="1"/>
</dbReference>
<sequence>MNISWLKPLVLSAIAAVLASGCSDSGKKAPAVKPVEVSTVTVTPVDVPHWQEVMGKTEGTSQVEIRSQVSGILKRIAYAEGTPVKAGQLLFVIDPSASEAALKEARSQRDQLAAQAAQAARELKRTQGLEAAQAASRKELDDALSTEQSAKAALAAAQARVESAAVDLAHTQIRAPSPGVAGLSLVHTGSLVTQHTTLLTTLTQKGDLRVVFAISDRDLGEAKISRSSAVEVVNPEGARLPARLDYVSQAVDDDLGTRQLRARLQKTTGLLSGQFVRVRLQTGVEKGVYLVPQGAVLQQSDGTYALYTMKDGKAHKTAVTVGTWDDANWIVRSGLKPGDQVIVNQILRLRDGREVKAASQSAAAGSSPAQ</sequence>
<dbReference type="Gene3D" id="1.10.287.470">
    <property type="entry name" value="Helix hairpin bin"/>
    <property type="match status" value="1"/>
</dbReference>
<feature type="domain" description="Multidrug resistance protein MdtA-like alpha-helical hairpin" evidence="4">
    <location>
        <begin position="102"/>
        <end position="171"/>
    </location>
</feature>
<dbReference type="PANTHER" id="PTHR30158">
    <property type="entry name" value="ACRA/E-RELATED COMPONENT OF DRUG EFFLUX TRANSPORTER"/>
    <property type="match status" value="1"/>
</dbReference>
<dbReference type="Pfam" id="PF25876">
    <property type="entry name" value="HH_MFP_RND"/>
    <property type="match status" value="1"/>
</dbReference>
<dbReference type="PROSITE" id="PS51257">
    <property type="entry name" value="PROKAR_LIPOPROTEIN"/>
    <property type="match status" value="1"/>
</dbReference>
<dbReference type="Proteomes" id="UP001297600">
    <property type="component" value="Unassembled WGS sequence"/>
</dbReference>
<evidence type="ECO:0000259" key="5">
    <source>
        <dbReference type="Pfam" id="PF25917"/>
    </source>
</evidence>
<dbReference type="InterPro" id="IPR058625">
    <property type="entry name" value="MdtA-like_BSH"/>
</dbReference>